<dbReference type="OrthoDB" id="3192509at2"/>
<dbReference type="GO" id="GO:0016301">
    <property type="term" value="F:kinase activity"/>
    <property type="evidence" value="ECO:0007669"/>
    <property type="project" value="InterPro"/>
</dbReference>
<keyword evidence="3" id="KW-1185">Reference proteome</keyword>
<gene>
    <name evidence="2" type="ORF">VV02_15400</name>
</gene>
<evidence type="ECO:0000313" key="3">
    <source>
        <dbReference type="Proteomes" id="UP000066480"/>
    </source>
</evidence>
<dbReference type="EMBL" id="CP011112">
    <property type="protein sequence ID" value="AKU18972.1"/>
    <property type="molecule type" value="Genomic_DNA"/>
</dbReference>
<name>A0A0K1JQG7_9MICO</name>
<dbReference type="PANTHER" id="PTHR10285">
    <property type="entry name" value="URIDINE KINASE"/>
    <property type="match status" value="1"/>
</dbReference>
<reference evidence="2 3" key="1">
    <citation type="submission" date="2015-03" db="EMBL/GenBank/DDBJ databases">
        <title>Luteipulveratus halotolerans sp. nov., a novel actinobacterium (Dermacoccaceae) from Sarawak, Malaysia.</title>
        <authorList>
            <person name="Juboi H."/>
            <person name="Basik A."/>
            <person name="Shamsul S.S."/>
            <person name="Arnold P."/>
            <person name="Schmitt E.K."/>
            <person name="Sanglier J.-J."/>
            <person name="Yeo T."/>
        </authorList>
    </citation>
    <scope>NUCLEOTIDE SEQUENCE [LARGE SCALE GENOMIC DNA]</scope>
    <source>
        <strain evidence="2 3">MN07-A0370</strain>
    </source>
</reference>
<dbReference type="InterPro" id="IPR027417">
    <property type="entry name" value="P-loop_NTPase"/>
</dbReference>
<dbReference type="GO" id="GO:0005524">
    <property type="term" value="F:ATP binding"/>
    <property type="evidence" value="ECO:0007669"/>
    <property type="project" value="InterPro"/>
</dbReference>
<dbReference type="Proteomes" id="UP000066480">
    <property type="component" value="Chromosome"/>
</dbReference>
<dbReference type="AlphaFoldDB" id="A0A0K1JQG7"/>
<dbReference type="InterPro" id="IPR006083">
    <property type="entry name" value="PRK/URK"/>
</dbReference>
<evidence type="ECO:0000259" key="1">
    <source>
        <dbReference type="Pfam" id="PF00485"/>
    </source>
</evidence>
<evidence type="ECO:0000313" key="2">
    <source>
        <dbReference type="EMBL" id="AKU18972.1"/>
    </source>
</evidence>
<sequence>MERVAQLLDGRERALLGIVGPPAAGKSTLADQVVAHHRDRGIEAVLVPMDGFHLAQSVLDATGLAPVKGAPETFDAQGYVELLRRVRRPGASTVWAPVFDRAIENAIAGAIAVESSARLVVTEGNYLLDQEEPWTRVSGLVDEVWYVEVPEDVRRSRLIARHETFGRTHEEAVARALGSDERNAQRVRRVRKAADVVVRLS</sequence>
<dbReference type="SUPFAM" id="SSF52540">
    <property type="entry name" value="P-loop containing nucleoside triphosphate hydrolases"/>
    <property type="match status" value="1"/>
</dbReference>
<protein>
    <recommendedName>
        <fullName evidence="1">Phosphoribulokinase/uridine kinase domain-containing protein</fullName>
    </recommendedName>
</protein>
<organism evidence="2 3">
    <name type="scientific">Luteipulveratus mongoliensis</name>
    <dbReference type="NCBI Taxonomy" id="571913"/>
    <lineage>
        <taxon>Bacteria</taxon>
        <taxon>Bacillati</taxon>
        <taxon>Actinomycetota</taxon>
        <taxon>Actinomycetes</taxon>
        <taxon>Micrococcales</taxon>
        <taxon>Dermacoccaceae</taxon>
        <taxon>Luteipulveratus</taxon>
    </lineage>
</organism>
<proteinExistence type="predicted"/>
<dbReference type="Gene3D" id="3.40.50.300">
    <property type="entry name" value="P-loop containing nucleotide triphosphate hydrolases"/>
    <property type="match status" value="2"/>
</dbReference>
<dbReference type="NCBIfam" id="NF006743">
    <property type="entry name" value="PRK09270.1-2"/>
    <property type="match status" value="1"/>
</dbReference>
<dbReference type="KEGG" id="lmoi:VV02_15400"/>
<dbReference type="STRING" id="571913.VV02_15400"/>
<dbReference type="Pfam" id="PF00485">
    <property type="entry name" value="PRK"/>
    <property type="match status" value="1"/>
</dbReference>
<accession>A0A0K1JQG7</accession>
<feature type="domain" description="Phosphoribulokinase/uridine kinase" evidence="1">
    <location>
        <begin position="16"/>
        <end position="198"/>
    </location>
</feature>